<proteinExistence type="predicted"/>
<dbReference type="EMBL" id="NCKV01003522">
    <property type="protein sequence ID" value="RWS25619.1"/>
    <property type="molecule type" value="Genomic_DNA"/>
</dbReference>
<evidence type="ECO:0000256" key="1">
    <source>
        <dbReference type="ARBA" id="ARBA00022679"/>
    </source>
</evidence>
<feature type="domain" description="DUF913" evidence="4">
    <location>
        <begin position="477"/>
        <end position="677"/>
    </location>
</feature>
<dbReference type="Pfam" id="PF06012">
    <property type="entry name" value="DUF908"/>
    <property type="match status" value="2"/>
</dbReference>
<reference evidence="5 6" key="1">
    <citation type="journal article" date="2018" name="Gigascience">
        <title>Genomes of trombidid mites reveal novel predicted allergens and laterally-transferred genes associated with secondary metabolism.</title>
        <authorList>
            <person name="Dong X."/>
            <person name="Chaisiri K."/>
            <person name="Xia D."/>
            <person name="Armstrong S.D."/>
            <person name="Fang Y."/>
            <person name="Donnelly M.J."/>
            <person name="Kadowaki T."/>
            <person name="McGarry J.W."/>
            <person name="Darby A.C."/>
            <person name="Makepeace B.L."/>
        </authorList>
    </citation>
    <scope>NUCLEOTIDE SEQUENCE [LARGE SCALE GENOMIC DNA]</scope>
    <source>
        <strain evidence="5">UoL-UT</strain>
    </source>
</reference>
<keyword evidence="6" id="KW-1185">Reference proteome</keyword>
<feature type="domain" description="DUF908" evidence="3">
    <location>
        <begin position="106"/>
        <end position="251"/>
    </location>
</feature>
<evidence type="ECO:0000313" key="5">
    <source>
        <dbReference type="EMBL" id="RWS25619.1"/>
    </source>
</evidence>
<evidence type="ECO:0000259" key="4">
    <source>
        <dbReference type="Pfam" id="PF06025"/>
    </source>
</evidence>
<dbReference type="Pfam" id="PF06025">
    <property type="entry name" value="DUF913"/>
    <property type="match status" value="1"/>
</dbReference>
<dbReference type="InterPro" id="IPR010314">
    <property type="entry name" value="E3_Ub_ligase_DUF913"/>
</dbReference>
<dbReference type="GO" id="GO:0061630">
    <property type="term" value="F:ubiquitin protein ligase activity"/>
    <property type="evidence" value="ECO:0007669"/>
    <property type="project" value="TreeGrafter"/>
</dbReference>
<dbReference type="PANTHER" id="PTHR11254">
    <property type="entry name" value="HECT DOMAIN UBIQUITIN-PROTEIN LIGASE"/>
    <property type="match status" value="1"/>
</dbReference>
<accession>A0A443SDM2</accession>
<dbReference type="OrthoDB" id="6514083at2759"/>
<dbReference type="InterPro" id="IPR050409">
    <property type="entry name" value="E3_ubiq-protein_ligase"/>
</dbReference>
<evidence type="ECO:0000256" key="2">
    <source>
        <dbReference type="SAM" id="MobiDB-lite"/>
    </source>
</evidence>
<dbReference type="Gene3D" id="1.25.10.10">
    <property type="entry name" value="Leucine-rich Repeat Variant"/>
    <property type="match status" value="1"/>
</dbReference>
<feature type="domain" description="DUF908" evidence="3">
    <location>
        <begin position="258"/>
        <end position="414"/>
    </location>
</feature>
<dbReference type="SUPFAM" id="SSF48371">
    <property type="entry name" value="ARM repeat"/>
    <property type="match status" value="1"/>
</dbReference>
<organism evidence="5 6">
    <name type="scientific">Leptotrombidium deliense</name>
    <dbReference type="NCBI Taxonomy" id="299467"/>
    <lineage>
        <taxon>Eukaryota</taxon>
        <taxon>Metazoa</taxon>
        <taxon>Ecdysozoa</taxon>
        <taxon>Arthropoda</taxon>
        <taxon>Chelicerata</taxon>
        <taxon>Arachnida</taxon>
        <taxon>Acari</taxon>
        <taxon>Acariformes</taxon>
        <taxon>Trombidiformes</taxon>
        <taxon>Prostigmata</taxon>
        <taxon>Anystina</taxon>
        <taxon>Parasitengona</taxon>
        <taxon>Trombiculoidea</taxon>
        <taxon>Trombiculidae</taxon>
        <taxon>Leptotrombidium</taxon>
    </lineage>
</organism>
<dbReference type="InterPro" id="IPR010309">
    <property type="entry name" value="E3_Ub_ligase_DUF908"/>
</dbReference>
<dbReference type="STRING" id="299467.A0A443SDM2"/>
<dbReference type="InterPro" id="IPR016024">
    <property type="entry name" value="ARM-type_fold"/>
</dbReference>
<dbReference type="InterPro" id="IPR011989">
    <property type="entry name" value="ARM-like"/>
</dbReference>
<keyword evidence="1" id="KW-0808">Transferase</keyword>
<dbReference type="GO" id="GO:0005634">
    <property type="term" value="C:nucleus"/>
    <property type="evidence" value="ECO:0007669"/>
    <property type="project" value="TreeGrafter"/>
</dbReference>
<evidence type="ECO:0000313" key="6">
    <source>
        <dbReference type="Proteomes" id="UP000288716"/>
    </source>
</evidence>
<evidence type="ECO:0000259" key="3">
    <source>
        <dbReference type="Pfam" id="PF06012"/>
    </source>
</evidence>
<feature type="region of interest" description="Disordered" evidence="2">
    <location>
        <begin position="535"/>
        <end position="569"/>
    </location>
</feature>
<dbReference type="GO" id="GO:0006511">
    <property type="term" value="P:ubiquitin-dependent protein catabolic process"/>
    <property type="evidence" value="ECO:0007669"/>
    <property type="project" value="TreeGrafter"/>
</dbReference>
<dbReference type="AlphaFoldDB" id="A0A443SDM2"/>
<sequence length="679" mass="76137">MKIERSKLKKSSSEVPNDCKQLIEKLKACNERELLDALKSIKTWNYGKVSYLALLICSLLSGNQCELNHWVDVLDLFDAVLEKCVHKEKENQWALPCDLPHNEMQKELLIHIIVFTALLIEHSFSKYIYNSVEHLTTLLSSSDMQVVLAVLNLLYVFSKRSNFISRLSSERRQALYARLNYLAEVSFYCRTSQKCNMNTGNWHCSSYFLNESWGGKENGFGLAECCLDSPISPFPASATTLHFEFYCDDSNCSPHISSKRNCNTLNTIHIDNVDQIRDKNLAQIMEDLLQTHSVPKDKQMLLFTHLRLAHSFSNHKKRLQCVQARLQALSIIVYCNAMSLQDSSSNTLYNGFIEELVDVLELKNSDLLEIKAAALRTLTSIIHLDHNSKLNTIIDVTGAASYHGFLPTLVRSCIQALIDGNTEQFPLQLATALFSFLYHLASYENGGEALVSCGMIESLLKVISWNGSDPEHITFVTRAVRVIDLITNMEMSAFQTHGGLNVFIQRLEVEVDICRKQQPFVIDVNSTTDASELSLHELPPSTSNLSSVTNGSPMEIDNPSSESVGATSSSITNKSSVVKDVTCYPQRAAVLKSTLNFLKKAIQDSTFSDNIRHLMEGSLPRSLKHIISNAEYYGPTLFMLATDVVTVYVFQEPSLLSSLQENGITDVVLQALLVKEVCN</sequence>
<protein>
    <submittedName>
        <fullName evidence="5">E3 ubiquitin-protein ligase HUWE1-like protein</fullName>
    </submittedName>
</protein>
<dbReference type="GO" id="GO:0005737">
    <property type="term" value="C:cytoplasm"/>
    <property type="evidence" value="ECO:0007669"/>
    <property type="project" value="TreeGrafter"/>
</dbReference>
<dbReference type="VEuPathDB" id="VectorBase:LDEU006421"/>
<dbReference type="Proteomes" id="UP000288716">
    <property type="component" value="Unassembled WGS sequence"/>
</dbReference>
<gene>
    <name evidence="5" type="ORF">B4U80_07256</name>
</gene>
<feature type="compositionally biased region" description="Polar residues" evidence="2">
    <location>
        <begin position="540"/>
        <end position="569"/>
    </location>
</feature>
<comment type="caution">
    <text evidence="5">The sequence shown here is derived from an EMBL/GenBank/DDBJ whole genome shotgun (WGS) entry which is preliminary data.</text>
</comment>
<dbReference type="PANTHER" id="PTHR11254:SF67">
    <property type="entry name" value="E3 UBIQUITIN-PROTEIN LIGASE HUWE1"/>
    <property type="match status" value="1"/>
</dbReference>
<dbReference type="GO" id="GO:0000209">
    <property type="term" value="P:protein polyubiquitination"/>
    <property type="evidence" value="ECO:0007669"/>
    <property type="project" value="TreeGrafter"/>
</dbReference>
<name>A0A443SDM2_9ACAR</name>